<feature type="compositionally biased region" description="Basic and acidic residues" evidence="1">
    <location>
        <begin position="233"/>
        <end position="244"/>
    </location>
</feature>
<evidence type="ECO:0000256" key="1">
    <source>
        <dbReference type="SAM" id="MobiDB-lite"/>
    </source>
</evidence>
<feature type="region of interest" description="Disordered" evidence="1">
    <location>
        <begin position="416"/>
        <end position="447"/>
    </location>
</feature>
<evidence type="ECO:0000313" key="3">
    <source>
        <dbReference type="Proteomes" id="UP001220324"/>
    </source>
</evidence>
<evidence type="ECO:0000313" key="2">
    <source>
        <dbReference type="EMBL" id="KAJ5556422.1"/>
    </source>
</evidence>
<name>A0AAD6D814_9EURO</name>
<feature type="region of interest" description="Disordered" evidence="1">
    <location>
        <begin position="226"/>
        <end position="248"/>
    </location>
</feature>
<comment type="caution">
    <text evidence="2">The sequence shown here is derived from an EMBL/GenBank/DDBJ whole genome shotgun (WGS) entry which is preliminary data.</text>
</comment>
<sequence>MSDWKQFMKTSRDRYGMGSSGSLPSPLADLVVSKTRQASNSDRSFTDPRDPRAIHLSELGISNRLVTFSHSSQVGSCNPSTTELFYKKKGAIGGFSQENVQSPHSGTLTISGNEAPRHPNGQRDASSCYSKASPSSGSLSIGGLSFKKLTSRTIDTKSKPALQDILTSDSEAVNVPAPRNTLMSRFQEHCDSGSSDSPQFQNHPTGIVAPRKVSVGWMSGGRRVGYGYSPVPGKERGSPKKDDQSLPQLSQAPGLQAESTTNGVHGPPSNYHRLEKMAQSSPREYGTPSPSHPRPPLYEALTGLRSIKSAKSNVESAAPSHFRAVLNRSSQEQNTITCPSEGGSRLCATELTPTVQPELCQMPLSANNTSLGQGKDTIANKWARLSRSINKKPQFQDRKTGFDGITNSQRLQEIVFEDRSDETEPEFLDTDDRDESEDQAHELQPNTSRVTRWANRFSRYRESRRPTALRQQEPSQSSSGGYQDCESASISLKRAISTRSNTTDDPDQFEMPGSFEGSRWASRLSRLL</sequence>
<feature type="compositionally biased region" description="Polar residues" evidence="1">
    <location>
        <begin position="469"/>
        <end position="490"/>
    </location>
</feature>
<dbReference type="EMBL" id="JAQIZZ010000001">
    <property type="protein sequence ID" value="KAJ5556422.1"/>
    <property type="molecule type" value="Genomic_DNA"/>
</dbReference>
<keyword evidence="3" id="KW-1185">Reference proteome</keyword>
<reference evidence="2 3" key="1">
    <citation type="journal article" date="2023" name="IMA Fungus">
        <title>Comparative genomic study of the Penicillium genus elucidates a diverse pangenome and 15 lateral gene transfer events.</title>
        <authorList>
            <person name="Petersen C."/>
            <person name="Sorensen T."/>
            <person name="Nielsen M.R."/>
            <person name="Sondergaard T.E."/>
            <person name="Sorensen J.L."/>
            <person name="Fitzpatrick D.A."/>
            <person name="Frisvad J.C."/>
            <person name="Nielsen K.L."/>
        </authorList>
    </citation>
    <scope>NUCLEOTIDE SEQUENCE [LARGE SCALE GENOMIC DNA]</scope>
    <source>
        <strain evidence="2 3">IBT 35679</strain>
    </source>
</reference>
<dbReference type="Proteomes" id="UP001220324">
    <property type="component" value="Unassembled WGS sequence"/>
</dbReference>
<feature type="region of interest" description="Disordered" evidence="1">
    <location>
        <begin position="1"/>
        <end position="28"/>
    </location>
</feature>
<dbReference type="AlphaFoldDB" id="A0AAD6D814"/>
<feature type="region of interest" description="Disordered" evidence="1">
    <location>
        <begin position="461"/>
        <end position="515"/>
    </location>
</feature>
<feature type="compositionally biased region" description="Polar residues" evidence="1">
    <location>
        <begin position="99"/>
        <end position="112"/>
    </location>
</feature>
<accession>A0AAD6D814</accession>
<feature type="compositionally biased region" description="Polar residues" evidence="1">
    <location>
        <begin position="253"/>
        <end position="263"/>
    </location>
</feature>
<feature type="compositionally biased region" description="Acidic residues" evidence="1">
    <location>
        <begin position="419"/>
        <end position="437"/>
    </location>
</feature>
<feature type="region of interest" description="Disordered" evidence="1">
    <location>
        <begin position="277"/>
        <end position="298"/>
    </location>
</feature>
<gene>
    <name evidence="2" type="ORF">N7494_000337</name>
</gene>
<proteinExistence type="predicted"/>
<organism evidence="2 3">
    <name type="scientific">Penicillium frequentans</name>
    <dbReference type="NCBI Taxonomy" id="3151616"/>
    <lineage>
        <taxon>Eukaryota</taxon>
        <taxon>Fungi</taxon>
        <taxon>Dikarya</taxon>
        <taxon>Ascomycota</taxon>
        <taxon>Pezizomycotina</taxon>
        <taxon>Eurotiomycetes</taxon>
        <taxon>Eurotiomycetidae</taxon>
        <taxon>Eurotiales</taxon>
        <taxon>Aspergillaceae</taxon>
        <taxon>Penicillium</taxon>
    </lineage>
</organism>
<feature type="region of interest" description="Disordered" evidence="1">
    <location>
        <begin position="253"/>
        <end position="272"/>
    </location>
</feature>
<protein>
    <submittedName>
        <fullName evidence="2">Uncharacterized protein</fullName>
    </submittedName>
</protein>
<feature type="region of interest" description="Disordered" evidence="1">
    <location>
        <begin position="99"/>
        <end position="133"/>
    </location>
</feature>